<comment type="subcellular location">
    <subcellularLocation>
        <location evidence="2">Bacterial flagellum basal body</location>
    </subcellularLocation>
</comment>
<dbReference type="Pfam" id="PF06429">
    <property type="entry name" value="Flg_bbr_C"/>
    <property type="match status" value="1"/>
</dbReference>
<protein>
    <submittedName>
        <fullName evidence="6">Flagellar hook-basal body family protein</fullName>
    </submittedName>
</protein>
<dbReference type="InterPro" id="IPR010930">
    <property type="entry name" value="Flg_bb/hook_C_dom"/>
</dbReference>
<keyword evidence="2" id="KW-0975">Bacterial flagellum</keyword>
<dbReference type="SUPFAM" id="SSF117143">
    <property type="entry name" value="Flagellar hook protein flgE"/>
    <property type="match status" value="1"/>
</dbReference>
<dbReference type="AlphaFoldDB" id="A0A0C1U261"/>
<evidence type="ECO:0000259" key="4">
    <source>
        <dbReference type="Pfam" id="PF06429"/>
    </source>
</evidence>
<gene>
    <name evidence="6" type="ORF">U732_1520</name>
</gene>
<accession>A0A0C1U261</accession>
<evidence type="ECO:0000256" key="2">
    <source>
        <dbReference type="RuleBase" id="RU362116"/>
    </source>
</evidence>
<dbReference type="Pfam" id="PF00460">
    <property type="entry name" value="Flg_bb_rod"/>
    <property type="match status" value="1"/>
</dbReference>
<reference evidence="6 7" key="1">
    <citation type="journal article" date="2015" name="Infect. Genet. Evol.">
        <title>Genomic sequences of six botulinum neurotoxin-producing strains representing three clostridial species illustrate the mobility and diversity of botulinum neurotoxin genes.</title>
        <authorList>
            <person name="Smith T.J."/>
            <person name="Hill K.K."/>
            <person name="Xie G."/>
            <person name="Foley B.T."/>
            <person name="Williamson C.H."/>
            <person name="Foster J.T."/>
            <person name="Johnson S.L."/>
            <person name="Chertkov O."/>
            <person name="Teshima H."/>
            <person name="Gibbons H.S."/>
            <person name="Johnsky L.A."/>
            <person name="Karavis M.A."/>
            <person name="Smith L.A."/>
        </authorList>
    </citation>
    <scope>NUCLEOTIDE SEQUENCE [LARGE SCALE GENOMIC DNA]</scope>
    <source>
        <strain evidence="6 7">CDC 2741</strain>
    </source>
</reference>
<dbReference type="GO" id="GO:0071978">
    <property type="term" value="P:bacterial-type flagellum-dependent swarming motility"/>
    <property type="evidence" value="ECO:0007669"/>
    <property type="project" value="TreeGrafter"/>
</dbReference>
<dbReference type="GO" id="GO:0009425">
    <property type="term" value="C:bacterial-type flagellum basal body"/>
    <property type="evidence" value="ECO:0007669"/>
    <property type="project" value="UniProtKB-SubCell"/>
</dbReference>
<dbReference type="NCBIfam" id="TIGR03506">
    <property type="entry name" value="FlgEFG_subfam"/>
    <property type="match status" value="1"/>
</dbReference>
<organism evidence="6 7">
    <name type="scientific">Clostridium argentinense CDC 2741</name>
    <dbReference type="NCBI Taxonomy" id="1418104"/>
    <lineage>
        <taxon>Bacteria</taxon>
        <taxon>Bacillati</taxon>
        <taxon>Bacillota</taxon>
        <taxon>Clostridia</taxon>
        <taxon>Eubacteriales</taxon>
        <taxon>Clostridiaceae</taxon>
        <taxon>Clostridium</taxon>
    </lineage>
</organism>
<feature type="domain" description="Flagellar basal body rod protein N-terminal" evidence="3">
    <location>
        <begin position="5"/>
        <end position="35"/>
    </location>
</feature>
<comment type="caution">
    <text evidence="6">The sequence shown here is derived from an EMBL/GenBank/DDBJ whole genome shotgun (WGS) entry which is preliminary data.</text>
</comment>
<dbReference type="EMBL" id="AYSO01000015">
    <property type="protein sequence ID" value="KIE46959.1"/>
    <property type="molecule type" value="Genomic_DNA"/>
</dbReference>
<dbReference type="OrthoDB" id="9800375at2"/>
<feature type="domain" description="Flagellar basal-body/hook protein C-terminal" evidence="4">
    <location>
        <begin position="210"/>
        <end position="254"/>
    </location>
</feature>
<dbReference type="InterPro" id="IPR001444">
    <property type="entry name" value="Flag_bb_rod_N"/>
</dbReference>
<dbReference type="Proteomes" id="UP000031366">
    <property type="component" value="Unassembled WGS sequence"/>
</dbReference>
<keyword evidence="6" id="KW-0282">Flagellum</keyword>
<evidence type="ECO:0000259" key="3">
    <source>
        <dbReference type="Pfam" id="PF00460"/>
    </source>
</evidence>
<dbReference type="STRING" id="29341.RSJ17_12640"/>
<evidence type="ECO:0000313" key="7">
    <source>
        <dbReference type="Proteomes" id="UP000031366"/>
    </source>
</evidence>
<dbReference type="RefSeq" id="WP_039632566.1">
    <property type="nucleotide sequence ID" value="NZ_AYSO01000015.1"/>
</dbReference>
<dbReference type="InterPro" id="IPR037925">
    <property type="entry name" value="FlgE/F/G-like"/>
</dbReference>
<comment type="similarity">
    <text evidence="1 2">Belongs to the flagella basal body rod proteins family.</text>
</comment>
<name>A0A0C1U261_9CLOT</name>
<evidence type="ECO:0000256" key="1">
    <source>
        <dbReference type="ARBA" id="ARBA00009677"/>
    </source>
</evidence>
<dbReference type="InterPro" id="IPR020013">
    <property type="entry name" value="Flagellar_FlgE/F/G"/>
</dbReference>
<keyword evidence="6" id="KW-0969">Cilium</keyword>
<dbReference type="InterPro" id="IPR053967">
    <property type="entry name" value="LlgE_F_G-like_D1"/>
</dbReference>
<dbReference type="PANTHER" id="PTHR30435">
    <property type="entry name" value="FLAGELLAR PROTEIN"/>
    <property type="match status" value="1"/>
</dbReference>
<keyword evidence="6" id="KW-0966">Cell projection</keyword>
<evidence type="ECO:0000313" key="6">
    <source>
        <dbReference type="EMBL" id="KIE46959.1"/>
    </source>
</evidence>
<evidence type="ECO:0000259" key="5">
    <source>
        <dbReference type="Pfam" id="PF22692"/>
    </source>
</evidence>
<keyword evidence="7" id="KW-1185">Reference proteome</keyword>
<dbReference type="Pfam" id="PF22692">
    <property type="entry name" value="LlgE_F_G_D1"/>
    <property type="match status" value="1"/>
</dbReference>
<proteinExistence type="inferred from homology"/>
<feature type="domain" description="Flagellar hook protein FlgE/F/G-like D1" evidence="5">
    <location>
        <begin position="96"/>
        <end position="156"/>
    </location>
</feature>
<sequence>MIRGLYNAASGLITSEAKQNVIMNNIANSNTTGYKSENLSIKSFDEVMISNKDRSVNGKNYRVNIGTLSNGAEINEKNIDFTQGLVKDTDSKFDFALEGNGFFTVQRTGVNDAGNYYTRDGHFQVNAAGYLVTSNGEMVLGRNLMTNVLEPINVGNGELTCDKLGNIKINGNMTHSFGIVDFENYDGLKKVGHNLYQGNNPQVAQETMVRQNALEGSNVEVIEEMADMMAVMRNFESDIKVLKTLDETLGKAVNEIGKVR</sequence>
<dbReference type="PANTHER" id="PTHR30435:SF19">
    <property type="entry name" value="FLAGELLAR BASAL-BODY ROD PROTEIN FLGG"/>
    <property type="match status" value="1"/>
</dbReference>